<dbReference type="PRINTS" id="PR00114">
    <property type="entry name" value="STPHPHTASE"/>
</dbReference>
<keyword evidence="3" id="KW-0464">Manganese</keyword>
<dbReference type="VEuPathDB" id="MicrosporidiaDB:AEWD_050400"/>
<evidence type="ECO:0000256" key="4">
    <source>
        <dbReference type="PIRSR" id="PIRSR033096-1"/>
    </source>
</evidence>
<dbReference type="Pfam" id="PF00149">
    <property type="entry name" value="Metallophos"/>
    <property type="match status" value="1"/>
</dbReference>
<dbReference type="InterPro" id="IPR004843">
    <property type="entry name" value="Calcineurin-like_PHP"/>
</dbReference>
<dbReference type="InterPro" id="IPR006186">
    <property type="entry name" value="Ser/Thr-sp_prot-phosphatase"/>
</dbReference>
<comment type="cofactor">
    <cofactor evidence="1">
        <name>Mn(2+)</name>
        <dbReference type="ChEBI" id="CHEBI:29035"/>
    </cofactor>
</comment>
<dbReference type="EMBL" id="KC513607">
    <property type="protein sequence ID" value="AGE95380.1"/>
    <property type="molecule type" value="Genomic_DNA"/>
</dbReference>
<dbReference type="GO" id="GO:0046872">
    <property type="term" value="F:metal ion binding"/>
    <property type="evidence" value="ECO:0007669"/>
    <property type="project" value="UniProtKB-KW"/>
</dbReference>
<dbReference type="Gene3D" id="3.60.21.10">
    <property type="match status" value="1"/>
</dbReference>
<accession>M1K8I9</accession>
<keyword evidence="2" id="KW-0479">Metal-binding</keyword>
<dbReference type="VEuPathDB" id="MicrosporidiaDB:AEWQ_050400"/>
<feature type="active site" description="Proton donor/acceptor" evidence="4">
    <location>
        <position position="258"/>
    </location>
</feature>
<evidence type="ECO:0000259" key="5">
    <source>
        <dbReference type="SMART" id="SM00156"/>
    </source>
</evidence>
<evidence type="ECO:0000256" key="1">
    <source>
        <dbReference type="ARBA" id="ARBA00001936"/>
    </source>
</evidence>
<dbReference type="VEuPathDB" id="MicrosporidiaDB:ECU05_0440"/>
<evidence type="ECO:0000256" key="2">
    <source>
        <dbReference type="ARBA" id="ARBA00022723"/>
    </source>
</evidence>
<dbReference type="InterPro" id="IPR029052">
    <property type="entry name" value="Metallo-depent_PP-like"/>
</dbReference>
<dbReference type="PANTHER" id="PTHR45668:SF5">
    <property type="entry name" value="SERINE_THREONINE-PROTEIN PHOSPHATASE 5"/>
    <property type="match status" value="1"/>
</dbReference>
<dbReference type="InterPro" id="IPR051134">
    <property type="entry name" value="PPP_phosphatase"/>
</dbReference>
<feature type="domain" description="Serine/threonine specific protein phosphatases" evidence="5">
    <location>
        <begin position="162"/>
        <end position="434"/>
    </location>
</feature>
<dbReference type="PANTHER" id="PTHR45668">
    <property type="entry name" value="SERINE/THREONINE-PROTEIN PHOSPHATASE 5-RELATED"/>
    <property type="match status" value="1"/>
</dbReference>
<dbReference type="VEuPathDB" id="MicrosporidiaDB:AEWR_050400"/>
<dbReference type="GO" id="GO:0016787">
    <property type="term" value="F:hydrolase activity"/>
    <property type="evidence" value="ECO:0007669"/>
    <property type="project" value="InterPro"/>
</dbReference>
<dbReference type="AlphaFoldDB" id="M1K8I9"/>
<dbReference type="SUPFAM" id="SSF48452">
    <property type="entry name" value="TPR-like"/>
    <property type="match status" value="1"/>
</dbReference>
<dbReference type="Gene3D" id="1.25.40.10">
    <property type="entry name" value="Tetratricopeptide repeat domain"/>
    <property type="match status" value="1"/>
</dbReference>
<reference evidence="6" key="1">
    <citation type="journal article" date="2013" name="Eukaryot. Cell">
        <title>Extremely Reduced Levels of Heterozygosity in the Vertebrate Pathogen Encephalitozoon cuniculi.</title>
        <authorList>
            <person name="Selman M."/>
            <person name="Sak B."/>
            <person name="Kvac M."/>
            <person name="Farinelli L."/>
            <person name="Weiss L.M."/>
            <person name="Corradi N."/>
        </authorList>
    </citation>
    <scope>NUCLEOTIDE SEQUENCE</scope>
</reference>
<dbReference type="InterPro" id="IPR011990">
    <property type="entry name" value="TPR-like_helical_dom_sf"/>
</dbReference>
<dbReference type="SUPFAM" id="SSF56300">
    <property type="entry name" value="Metallo-dependent phosphatases"/>
    <property type="match status" value="1"/>
</dbReference>
<evidence type="ECO:0000313" key="6">
    <source>
        <dbReference type="EMBL" id="AGE95380.1"/>
    </source>
</evidence>
<dbReference type="VEuPathDB" id="MicrosporidiaDB:M970_050400"/>
<organism evidence="6">
    <name type="scientific">Encephalitozoon cuniculi</name>
    <name type="common">Microsporidian parasite</name>
    <dbReference type="NCBI Taxonomy" id="6035"/>
    <lineage>
        <taxon>Eukaryota</taxon>
        <taxon>Fungi</taxon>
        <taxon>Fungi incertae sedis</taxon>
        <taxon>Microsporidia</taxon>
        <taxon>Unikaryonidae</taxon>
        <taxon>Encephalitozoon</taxon>
    </lineage>
</organism>
<gene>
    <name evidence="6" type="ORF">ECU05_0440</name>
</gene>
<name>M1K8I9_ENCCN</name>
<sequence>MDIREMDLKRQEANALFKKQMIDEALEIYKASFLEATKSVVPGTRNDLLEEQLSLLAYNISVVYYKRKNFPKSLAFGLESLKHRKSDKVLCKICAIYLRLGMLREYKEMYDQMVTRSSGPEVAFLLKRMKLSEVIVEKHLEKRVTLESLHELSKEISGGRSIPADTLESILEQGESILLGCENVVHTESSGEVLIFGDTHGQYFDVVSILNKVFDKDRMVIFNGDYVDRGSHSVENFALLLSLKILFPERVHLTRGNHELSDINRVYGFYDEVKRKYPFSSDSVYRRFQDAFRALPISIIVNEKVFITHGGLPEAPVKVDNLQEIYRMTDTHTDELLKGLLWSDPEEILGTEESKRRAGVVFGADVTARFLERNGLDLLVRSHQAVEDGYRVHHGGKVVTIFSAPEYEGSKGPGSYLVLNPSAGEADEIVEISPLTRYKAVKFGRSDGKEVLRLLCN</sequence>
<protein>
    <submittedName>
        <fullName evidence="6">Nuclear ser/thr protein phosphatase pp1-1 gamma catalytic subunit</fullName>
    </submittedName>
</protein>
<proteinExistence type="predicted"/>
<evidence type="ECO:0000256" key="3">
    <source>
        <dbReference type="ARBA" id="ARBA00023211"/>
    </source>
</evidence>
<dbReference type="SMART" id="SM00156">
    <property type="entry name" value="PP2Ac"/>
    <property type="match status" value="1"/>
</dbReference>
<dbReference type="PIRSF" id="PIRSF033096">
    <property type="entry name" value="PPPtase_5"/>
    <property type="match status" value="1"/>
</dbReference>